<dbReference type="RefSeq" id="WP_344906189.1">
    <property type="nucleotide sequence ID" value="NZ_BAAAWD010000027.1"/>
</dbReference>
<dbReference type="Gene3D" id="1.10.10.10">
    <property type="entry name" value="Winged helix-like DNA-binding domain superfamily/Winged helix DNA-binding domain"/>
    <property type="match status" value="1"/>
</dbReference>
<dbReference type="Pfam" id="PF07702">
    <property type="entry name" value="UTRA"/>
    <property type="match status" value="1"/>
</dbReference>
<dbReference type="InterPro" id="IPR028978">
    <property type="entry name" value="Chorismate_lyase_/UTRA_dom_sf"/>
</dbReference>
<keyword evidence="1" id="KW-0805">Transcription regulation</keyword>
<name>A0ABP6LAC5_9ACTN</name>
<dbReference type="Proteomes" id="UP001499930">
    <property type="component" value="Unassembled WGS sequence"/>
</dbReference>
<dbReference type="Pfam" id="PF00392">
    <property type="entry name" value="GntR"/>
    <property type="match status" value="1"/>
</dbReference>
<dbReference type="SMART" id="SM00345">
    <property type="entry name" value="HTH_GNTR"/>
    <property type="match status" value="1"/>
</dbReference>
<dbReference type="SMART" id="SM00866">
    <property type="entry name" value="UTRA"/>
    <property type="match status" value="1"/>
</dbReference>
<comment type="caution">
    <text evidence="5">The sequence shown here is derived from an EMBL/GenBank/DDBJ whole genome shotgun (WGS) entry which is preliminary data.</text>
</comment>
<proteinExistence type="predicted"/>
<dbReference type="InterPro" id="IPR036388">
    <property type="entry name" value="WH-like_DNA-bd_sf"/>
</dbReference>
<dbReference type="EMBL" id="BAAAWD010000027">
    <property type="protein sequence ID" value="GAA3037610.1"/>
    <property type="molecule type" value="Genomic_DNA"/>
</dbReference>
<keyword evidence="6" id="KW-1185">Reference proteome</keyword>
<evidence type="ECO:0000256" key="1">
    <source>
        <dbReference type="ARBA" id="ARBA00023015"/>
    </source>
</evidence>
<evidence type="ECO:0000256" key="3">
    <source>
        <dbReference type="ARBA" id="ARBA00023163"/>
    </source>
</evidence>
<accession>A0ABP6LAC5</accession>
<dbReference type="SUPFAM" id="SSF64288">
    <property type="entry name" value="Chorismate lyase-like"/>
    <property type="match status" value="1"/>
</dbReference>
<evidence type="ECO:0000313" key="5">
    <source>
        <dbReference type="EMBL" id="GAA3037610.1"/>
    </source>
</evidence>
<keyword evidence="3" id="KW-0804">Transcription</keyword>
<gene>
    <name evidence="5" type="ORF">GCM10017559_76880</name>
</gene>
<dbReference type="InterPro" id="IPR011663">
    <property type="entry name" value="UTRA"/>
</dbReference>
<dbReference type="Gene3D" id="3.40.1410.10">
    <property type="entry name" value="Chorismate lyase-like"/>
    <property type="match status" value="1"/>
</dbReference>
<protein>
    <submittedName>
        <fullName evidence="5">GntR family transcriptional regulator</fullName>
    </submittedName>
</protein>
<dbReference type="PROSITE" id="PS50949">
    <property type="entry name" value="HTH_GNTR"/>
    <property type="match status" value="1"/>
</dbReference>
<feature type="domain" description="HTH gntR-type" evidence="4">
    <location>
        <begin position="5"/>
        <end position="73"/>
    </location>
</feature>
<dbReference type="InterPro" id="IPR000524">
    <property type="entry name" value="Tscrpt_reg_HTH_GntR"/>
</dbReference>
<keyword evidence="2" id="KW-0238">DNA-binding</keyword>
<dbReference type="PANTHER" id="PTHR44846:SF17">
    <property type="entry name" value="GNTR-FAMILY TRANSCRIPTIONAL REGULATOR"/>
    <property type="match status" value="1"/>
</dbReference>
<reference evidence="6" key="1">
    <citation type="journal article" date="2019" name="Int. J. Syst. Evol. Microbiol.">
        <title>The Global Catalogue of Microorganisms (GCM) 10K type strain sequencing project: providing services to taxonomists for standard genome sequencing and annotation.</title>
        <authorList>
            <consortium name="The Broad Institute Genomics Platform"/>
            <consortium name="The Broad Institute Genome Sequencing Center for Infectious Disease"/>
            <person name="Wu L."/>
            <person name="Ma J."/>
        </authorList>
    </citation>
    <scope>NUCLEOTIDE SEQUENCE [LARGE SCALE GENOMIC DNA]</scope>
    <source>
        <strain evidence="6">JCM 3106</strain>
    </source>
</reference>
<organism evidence="5 6">
    <name type="scientific">Streptosporangium longisporum</name>
    <dbReference type="NCBI Taxonomy" id="46187"/>
    <lineage>
        <taxon>Bacteria</taxon>
        <taxon>Bacillati</taxon>
        <taxon>Actinomycetota</taxon>
        <taxon>Actinomycetes</taxon>
        <taxon>Streptosporangiales</taxon>
        <taxon>Streptosporangiaceae</taxon>
        <taxon>Streptosporangium</taxon>
    </lineage>
</organism>
<evidence type="ECO:0000259" key="4">
    <source>
        <dbReference type="PROSITE" id="PS50949"/>
    </source>
</evidence>
<dbReference type="CDD" id="cd07377">
    <property type="entry name" value="WHTH_GntR"/>
    <property type="match status" value="1"/>
</dbReference>
<sequence length="274" mass="30394">MTDDRAPYQRIADDLREEITSGRLKPGWRVPATPELARRYEVTTNTANRALTALAAEGLLIKKPGSGTYVRNPHPVRRRITRGTLVHRRRTIGYSFAATRPDDPEWQPHFPPIYEEAPITERAAEILGIAPGTPVFRRRRVMSVPGEDPFTLSDSWIVPEVVEAAPDVRKRGVPGGYLDAIEAAGHGPLAWHELTRARTPTTEEAELLGISPLFPVLEICRVSVSASTGEPVDVTVMLIPSDRIEIFQELKRDRTATYEVLSPPGGRPESTTEP</sequence>
<dbReference type="InterPro" id="IPR050679">
    <property type="entry name" value="Bact_HTH_transcr_reg"/>
</dbReference>
<evidence type="ECO:0000313" key="6">
    <source>
        <dbReference type="Proteomes" id="UP001499930"/>
    </source>
</evidence>
<evidence type="ECO:0000256" key="2">
    <source>
        <dbReference type="ARBA" id="ARBA00023125"/>
    </source>
</evidence>
<dbReference type="InterPro" id="IPR036390">
    <property type="entry name" value="WH_DNA-bd_sf"/>
</dbReference>
<dbReference type="PANTHER" id="PTHR44846">
    <property type="entry name" value="MANNOSYL-D-GLYCERATE TRANSPORT/METABOLISM SYSTEM REPRESSOR MNGR-RELATED"/>
    <property type="match status" value="1"/>
</dbReference>
<dbReference type="SUPFAM" id="SSF46785">
    <property type="entry name" value="Winged helix' DNA-binding domain"/>
    <property type="match status" value="1"/>
</dbReference>